<dbReference type="PANTHER" id="PTHR11266">
    <property type="entry name" value="PEROXISOMAL MEMBRANE PROTEIN 2, PXMP2 MPV17"/>
    <property type="match status" value="1"/>
</dbReference>
<evidence type="ECO:0000313" key="8">
    <source>
        <dbReference type="Proteomes" id="UP000559256"/>
    </source>
</evidence>
<evidence type="ECO:0000256" key="6">
    <source>
        <dbReference type="RuleBase" id="RU363053"/>
    </source>
</evidence>
<dbReference type="PANTHER" id="PTHR11266:SF50">
    <property type="entry name" value="VACUOLAR MEMBRANE PROTEIN YOR292C"/>
    <property type="match status" value="1"/>
</dbReference>
<dbReference type="AlphaFoldDB" id="A0A8H5GP35"/>
<evidence type="ECO:0000256" key="4">
    <source>
        <dbReference type="ARBA" id="ARBA00022989"/>
    </source>
</evidence>
<evidence type="ECO:0000256" key="1">
    <source>
        <dbReference type="ARBA" id="ARBA00004141"/>
    </source>
</evidence>
<keyword evidence="3" id="KW-0812">Transmembrane</keyword>
<dbReference type="GO" id="GO:0005739">
    <property type="term" value="C:mitochondrion"/>
    <property type="evidence" value="ECO:0007669"/>
    <property type="project" value="TreeGrafter"/>
</dbReference>
<dbReference type="InterPro" id="IPR007248">
    <property type="entry name" value="Mpv17_PMP22"/>
</dbReference>
<evidence type="ECO:0000256" key="3">
    <source>
        <dbReference type="ARBA" id="ARBA00022692"/>
    </source>
</evidence>
<keyword evidence="8" id="KW-1185">Reference proteome</keyword>
<accession>A0A8H5GP35</accession>
<dbReference type="EMBL" id="JAACJM010000015">
    <property type="protein sequence ID" value="KAF5368417.1"/>
    <property type="molecule type" value="Genomic_DNA"/>
</dbReference>
<reference evidence="7 8" key="1">
    <citation type="journal article" date="2020" name="ISME J.">
        <title>Uncovering the hidden diversity of litter-decomposition mechanisms in mushroom-forming fungi.</title>
        <authorList>
            <person name="Floudas D."/>
            <person name="Bentzer J."/>
            <person name="Ahren D."/>
            <person name="Johansson T."/>
            <person name="Persson P."/>
            <person name="Tunlid A."/>
        </authorList>
    </citation>
    <scope>NUCLEOTIDE SEQUENCE [LARGE SCALE GENOMIC DNA]</scope>
    <source>
        <strain evidence="7 8">CBS 291.85</strain>
    </source>
</reference>
<gene>
    <name evidence="7" type="ORF">D9758_002358</name>
</gene>
<protein>
    <recommendedName>
        <fullName evidence="9">Mpv17-like protein</fullName>
    </recommendedName>
</protein>
<keyword evidence="4" id="KW-1133">Transmembrane helix</keyword>
<comment type="subcellular location">
    <subcellularLocation>
        <location evidence="1">Membrane</location>
        <topology evidence="1">Multi-pass membrane protein</topology>
    </subcellularLocation>
</comment>
<organism evidence="7 8">
    <name type="scientific">Tetrapyrgos nigripes</name>
    <dbReference type="NCBI Taxonomy" id="182062"/>
    <lineage>
        <taxon>Eukaryota</taxon>
        <taxon>Fungi</taxon>
        <taxon>Dikarya</taxon>
        <taxon>Basidiomycota</taxon>
        <taxon>Agaricomycotina</taxon>
        <taxon>Agaricomycetes</taxon>
        <taxon>Agaricomycetidae</taxon>
        <taxon>Agaricales</taxon>
        <taxon>Marasmiineae</taxon>
        <taxon>Marasmiaceae</taxon>
        <taxon>Tetrapyrgos</taxon>
    </lineage>
</organism>
<proteinExistence type="inferred from homology"/>
<evidence type="ECO:0000256" key="5">
    <source>
        <dbReference type="ARBA" id="ARBA00023136"/>
    </source>
</evidence>
<evidence type="ECO:0008006" key="9">
    <source>
        <dbReference type="Google" id="ProtNLM"/>
    </source>
</evidence>
<dbReference type="Proteomes" id="UP000559256">
    <property type="component" value="Unassembled WGS sequence"/>
</dbReference>
<evidence type="ECO:0000313" key="7">
    <source>
        <dbReference type="EMBL" id="KAF5368417.1"/>
    </source>
</evidence>
<comment type="similarity">
    <text evidence="2 6">Belongs to the peroxisomal membrane protein PXMP2/4 family.</text>
</comment>
<dbReference type="Pfam" id="PF04117">
    <property type="entry name" value="Mpv17_PMP22"/>
    <property type="match status" value="1"/>
</dbReference>
<evidence type="ECO:0000256" key="2">
    <source>
        <dbReference type="ARBA" id="ARBA00006824"/>
    </source>
</evidence>
<dbReference type="GO" id="GO:0016020">
    <property type="term" value="C:membrane"/>
    <property type="evidence" value="ECO:0007669"/>
    <property type="project" value="UniProtKB-SubCell"/>
</dbReference>
<sequence length="215" mass="24779">MNGIHFAVARAYQHSFEVRPNTTLAITGGSLNALGDIVAQTYQITLGRKEHESHPQFDFARTFRFFAYGFAISPFLGRWNAFLEHRFPLRSTSNGQVSLKALTKRVACDQLIIAPTGLVLFIGAMGVMENRNAQQIREKYSDLYKPALITNWQVWPIAQMINFRFMPLPYRVPFQSTCGVFWTLYLSMINSREDSKQDREQQLRKTVDSKPLERH</sequence>
<dbReference type="OrthoDB" id="10267969at2759"/>
<comment type="caution">
    <text evidence="7">The sequence shown here is derived from an EMBL/GenBank/DDBJ whole genome shotgun (WGS) entry which is preliminary data.</text>
</comment>
<keyword evidence="5" id="KW-0472">Membrane</keyword>
<name>A0A8H5GP35_9AGAR</name>